<dbReference type="AlphaFoldDB" id="A0A5P3ALE1"/>
<evidence type="ECO:0000259" key="2">
    <source>
        <dbReference type="Pfam" id="PF05899"/>
    </source>
</evidence>
<organism evidence="3 4">
    <name type="scientific">Roseovarius indicus</name>
    <dbReference type="NCBI Taxonomy" id="540747"/>
    <lineage>
        <taxon>Bacteria</taxon>
        <taxon>Pseudomonadati</taxon>
        <taxon>Pseudomonadota</taxon>
        <taxon>Alphaproteobacteria</taxon>
        <taxon>Rhodobacterales</taxon>
        <taxon>Roseobacteraceae</taxon>
        <taxon>Roseovarius</taxon>
    </lineage>
</organism>
<gene>
    <name evidence="3" type="ORF">RIdsm_05071</name>
</gene>
<dbReference type="SUPFAM" id="SSF51182">
    <property type="entry name" value="RmlC-like cupins"/>
    <property type="match status" value="1"/>
</dbReference>
<evidence type="ECO:0000256" key="1">
    <source>
        <dbReference type="SAM" id="MobiDB-lite"/>
    </source>
</evidence>
<dbReference type="InterPro" id="IPR008579">
    <property type="entry name" value="UGlyAH_Cupin_dom"/>
</dbReference>
<dbReference type="KEGG" id="rid:RIdsm_05071"/>
<feature type="domain" description="(S)-ureidoglycine aminohydrolase cupin" evidence="2">
    <location>
        <begin position="46"/>
        <end position="115"/>
    </location>
</feature>
<dbReference type="OrthoDB" id="9799053at2"/>
<accession>A0A5P3ALE1</accession>
<name>A0A5P3ALE1_9RHOB</name>
<dbReference type="Pfam" id="PF05899">
    <property type="entry name" value="Cupin_3"/>
    <property type="match status" value="1"/>
</dbReference>
<dbReference type="PANTHER" id="PTHR40943:SF1">
    <property type="entry name" value="CYTOPLASMIC PROTEIN"/>
    <property type="match status" value="1"/>
</dbReference>
<evidence type="ECO:0000313" key="4">
    <source>
        <dbReference type="Proteomes" id="UP000325785"/>
    </source>
</evidence>
<feature type="region of interest" description="Disordered" evidence="1">
    <location>
        <begin position="1"/>
        <end position="23"/>
    </location>
</feature>
<proteinExistence type="predicted"/>
<dbReference type="EMBL" id="CP031598">
    <property type="protein sequence ID" value="QEW29228.1"/>
    <property type="molecule type" value="Genomic_DNA"/>
</dbReference>
<dbReference type="RefSeq" id="WP_057812365.1">
    <property type="nucleotide sequence ID" value="NZ_CP031598.1"/>
</dbReference>
<dbReference type="Proteomes" id="UP000325785">
    <property type="component" value="Chromosome"/>
</dbReference>
<evidence type="ECO:0000313" key="3">
    <source>
        <dbReference type="EMBL" id="QEW29228.1"/>
    </source>
</evidence>
<sequence>MIGYPKDMAPGPLTPWPFDSPESDYVIREGTPKASGRLDAGGPGHPTRLGIWHCTKGIFDCTEQGDEMMTILSGRCRLTDHATGETATLGPGDTHFTRDGMRVTWQIDEDVTKVFFGHKPGGF</sequence>
<dbReference type="PANTHER" id="PTHR40943">
    <property type="entry name" value="CYTOPLASMIC PROTEIN-RELATED"/>
    <property type="match status" value="1"/>
</dbReference>
<reference evidence="3 4" key="1">
    <citation type="submission" date="2018-08" db="EMBL/GenBank/DDBJ databases">
        <title>Genetic Globetrotter - A new plasmid hitch-hiking vast phylogenetic and geographic distances.</title>
        <authorList>
            <person name="Vollmers J."/>
            <person name="Petersen J."/>
        </authorList>
    </citation>
    <scope>NUCLEOTIDE SEQUENCE [LARGE SCALE GENOMIC DNA]</scope>
    <source>
        <strain evidence="3 4">DSM 26383</strain>
    </source>
</reference>
<dbReference type="InterPro" id="IPR014710">
    <property type="entry name" value="RmlC-like_jellyroll"/>
</dbReference>
<dbReference type="InterPro" id="IPR011051">
    <property type="entry name" value="RmlC_Cupin_sf"/>
</dbReference>
<dbReference type="Gene3D" id="2.60.120.10">
    <property type="entry name" value="Jelly Rolls"/>
    <property type="match status" value="1"/>
</dbReference>
<protein>
    <recommendedName>
        <fullName evidence="2">(S)-ureidoglycine aminohydrolase cupin domain-containing protein</fullName>
    </recommendedName>
</protein>